<dbReference type="InterPro" id="IPR036291">
    <property type="entry name" value="NAD(P)-bd_dom_sf"/>
</dbReference>
<dbReference type="InterPro" id="IPR016040">
    <property type="entry name" value="NAD(P)-bd_dom"/>
</dbReference>
<dbReference type="RefSeq" id="WP_167109707.1">
    <property type="nucleotide sequence ID" value="NZ_JAANOU010000001.1"/>
</dbReference>
<dbReference type="Pfam" id="PF13460">
    <property type="entry name" value="NAD_binding_10"/>
    <property type="match status" value="1"/>
</dbReference>
<dbReference type="SUPFAM" id="SSF51735">
    <property type="entry name" value="NAD(P)-binding Rossmann-fold domains"/>
    <property type="match status" value="1"/>
</dbReference>
<comment type="caution">
    <text evidence="2">The sequence shown here is derived from an EMBL/GenBank/DDBJ whole genome shotgun (WGS) entry which is preliminary data.</text>
</comment>
<protein>
    <submittedName>
        <fullName evidence="2">Uncharacterized protein YbjT (DUF2867 family)</fullName>
    </submittedName>
</protein>
<evidence type="ECO:0000313" key="3">
    <source>
        <dbReference type="Proteomes" id="UP000754495"/>
    </source>
</evidence>
<name>A0ABX0SNT1_9PSEU</name>
<dbReference type="Gene3D" id="3.40.50.720">
    <property type="entry name" value="NAD(P)-binding Rossmann-like Domain"/>
    <property type="match status" value="1"/>
</dbReference>
<sequence length="216" mass="22893">MRVVIAGGHGKIARHFERLLASSGDQAVGIIRNVEQAPALRDLSAEPVVLDLESAAVDEVTEVLTGADAAVFAAGAGAGSGAARKETVDHGAARLFAEAAERAGVRRHIQIGSMGVDRPARPGTDEVFAAYLRAKKAAEDDLRSRDLDWTILRPGRLTDEPATGEVHLADTVDYGEIPREDVAAVLVALLEETRSFRRTLELVTGGTPVDEAIARL</sequence>
<evidence type="ECO:0000313" key="2">
    <source>
        <dbReference type="EMBL" id="NIH77587.1"/>
    </source>
</evidence>
<dbReference type="Proteomes" id="UP000754495">
    <property type="component" value="Unassembled WGS sequence"/>
</dbReference>
<proteinExistence type="predicted"/>
<gene>
    <name evidence="2" type="ORF">FHX46_000117</name>
</gene>
<accession>A0ABX0SNT1</accession>
<feature type="domain" description="NAD(P)-binding" evidence="1">
    <location>
        <begin position="7"/>
        <end position="192"/>
    </location>
</feature>
<dbReference type="PANTHER" id="PTHR15020:SF50">
    <property type="entry name" value="UPF0659 PROTEIN YMR090W"/>
    <property type="match status" value="1"/>
</dbReference>
<organism evidence="2 3">
    <name type="scientific">Amycolatopsis viridis</name>
    <dbReference type="NCBI Taxonomy" id="185678"/>
    <lineage>
        <taxon>Bacteria</taxon>
        <taxon>Bacillati</taxon>
        <taxon>Actinomycetota</taxon>
        <taxon>Actinomycetes</taxon>
        <taxon>Pseudonocardiales</taxon>
        <taxon>Pseudonocardiaceae</taxon>
        <taxon>Amycolatopsis</taxon>
    </lineage>
</organism>
<dbReference type="EMBL" id="JAANOU010000001">
    <property type="protein sequence ID" value="NIH77587.1"/>
    <property type="molecule type" value="Genomic_DNA"/>
</dbReference>
<reference evidence="2 3" key="1">
    <citation type="submission" date="2020-03" db="EMBL/GenBank/DDBJ databases">
        <title>Sequencing the genomes of 1000 actinobacteria strains.</title>
        <authorList>
            <person name="Klenk H.-P."/>
        </authorList>
    </citation>
    <scope>NUCLEOTIDE SEQUENCE [LARGE SCALE GENOMIC DNA]</scope>
    <source>
        <strain evidence="2 3">DSM 45668</strain>
    </source>
</reference>
<dbReference type="CDD" id="cd05243">
    <property type="entry name" value="SDR_a5"/>
    <property type="match status" value="1"/>
</dbReference>
<evidence type="ECO:0000259" key="1">
    <source>
        <dbReference type="Pfam" id="PF13460"/>
    </source>
</evidence>
<keyword evidence="3" id="KW-1185">Reference proteome</keyword>
<dbReference type="PANTHER" id="PTHR15020">
    <property type="entry name" value="FLAVIN REDUCTASE-RELATED"/>
    <property type="match status" value="1"/>
</dbReference>